<organism evidence="1 2">
    <name type="scientific">Portunus trituberculatus</name>
    <name type="common">Swimming crab</name>
    <name type="synonym">Neptunus trituberculatus</name>
    <dbReference type="NCBI Taxonomy" id="210409"/>
    <lineage>
        <taxon>Eukaryota</taxon>
        <taxon>Metazoa</taxon>
        <taxon>Ecdysozoa</taxon>
        <taxon>Arthropoda</taxon>
        <taxon>Crustacea</taxon>
        <taxon>Multicrustacea</taxon>
        <taxon>Malacostraca</taxon>
        <taxon>Eumalacostraca</taxon>
        <taxon>Eucarida</taxon>
        <taxon>Decapoda</taxon>
        <taxon>Pleocyemata</taxon>
        <taxon>Brachyura</taxon>
        <taxon>Eubrachyura</taxon>
        <taxon>Portunoidea</taxon>
        <taxon>Portunidae</taxon>
        <taxon>Portuninae</taxon>
        <taxon>Portunus</taxon>
    </lineage>
</organism>
<reference evidence="1 2" key="1">
    <citation type="submission" date="2019-05" db="EMBL/GenBank/DDBJ databases">
        <title>Another draft genome of Portunus trituberculatus and its Hox gene families provides insights of decapod evolution.</title>
        <authorList>
            <person name="Jeong J.-H."/>
            <person name="Song I."/>
            <person name="Kim S."/>
            <person name="Choi T."/>
            <person name="Kim D."/>
            <person name="Ryu S."/>
            <person name="Kim W."/>
        </authorList>
    </citation>
    <scope>NUCLEOTIDE SEQUENCE [LARGE SCALE GENOMIC DNA]</scope>
    <source>
        <tissue evidence="1">Muscle</tissue>
    </source>
</reference>
<accession>A0A5B7JLF9</accession>
<evidence type="ECO:0000313" key="2">
    <source>
        <dbReference type="Proteomes" id="UP000324222"/>
    </source>
</evidence>
<proteinExistence type="predicted"/>
<gene>
    <name evidence="1" type="ORF">E2C01_089147</name>
</gene>
<protein>
    <submittedName>
        <fullName evidence="1">Uncharacterized protein</fullName>
    </submittedName>
</protein>
<dbReference type="AlphaFoldDB" id="A0A5B7JLF9"/>
<sequence>MFCGGRRSQEGNISIAKSLAEQTGQSISRVEGKQVAHERVVVVVVVVIVKENHQGQEPVGRRVAAGRQH</sequence>
<dbReference type="EMBL" id="VSRR010096906">
    <property type="protein sequence ID" value="MPC93997.1"/>
    <property type="molecule type" value="Genomic_DNA"/>
</dbReference>
<keyword evidence="2" id="KW-1185">Reference proteome</keyword>
<evidence type="ECO:0000313" key="1">
    <source>
        <dbReference type="EMBL" id="MPC93997.1"/>
    </source>
</evidence>
<dbReference type="Proteomes" id="UP000324222">
    <property type="component" value="Unassembled WGS sequence"/>
</dbReference>
<name>A0A5B7JLF9_PORTR</name>
<comment type="caution">
    <text evidence="1">The sequence shown here is derived from an EMBL/GenBank/DDBJ whole genome shotgun (WGS) entry which is preliminary data.</text>
</comment>